<evidence type="ECO:0000256" key="6">
    <source>
        <dbReference type="SAM" id="Coils"/>
    </source>
</evidence>
<dbReference type="Proteomes" id="UP000811609">
    <property type="component" value="Chromosome 10"/>
</dbReference>
<comment type="caution">
    <text evidence="8">The sequence shown here is derived from an EMBL/GenBank/DDBJ whole genome shotgun (WGS) entry which is preliminary data.</text>
</comment>
<dbReference type="SMART" id="SM00432">
    <property type="entry name" value="MADS"/>
    <property type="match status" value="1"/>
</dbReference>
<proteinExistence type="predicted"/>
<dbReference type="OrthoDB" id="1898716at2759"/>
<dbReference type="SUPFAM" id="SSF55455">
    <property type="entry name" value="SRF-like"/>
    <property type="match status" value="1"/>
</dbReference>
<comment type="subcellular location">
    <subcellularLocation>
        <location evidence="1">Nucleus</location>
    </subcellularLocation>
</comment>
<dbReference type="PRINTS" id="PR00404">
    <property type="entry name" value="MADSDOMAIN"/>
</dbReference>
<name>A0A8T1PCA6_CARIL</name>
<gene>
    <name evidence="8" type="ORF">CIPAW_10G093200</name>
</gene>
<keyword evidence="6" id="KW-0175">Coiled coil</keyword>
<sequence length="190" mass="21033">MGRRKIEMTMVKDGSSRQVTFSKRRNGVFKKANELATLCGAEVAVVAFSPGGKPFSFGQPSVGVVSDRFLHRDKRKPNHGKNVVGSSKDGAKVSDLTQQLNELLKQLHAEKKRGEMLEKEKEKSGFKAPIINKLGLQELIELKGSLERLREDIKARVSEMEASSSLLLLAKKPVYESGRPVAKKVPNSYI</sequence>
<evidence type="ECO:0000256" key="2">
    <source>
        <dbReference type="ARBA" id="ARBA00023015"/>
    </source>
</evidence>
<dbReference type="PANTHER" id="PTHR11945">
    <property type="entry name" value="MADS BOX PROTEIN"/>
    <property type="match status" value="1"/>
</dbReference>
<dbReference type="Gene3D" id="3.40.1810.10">
    <property type="entry name" value="Transcription factor, MADS-box"/>
    <property type="match status" value="1"/>
</dbReference>
<evidence type="ECO:0000313" key="9">
    <source>
        <dbReference type="Proteomes" id="UP000811609"/>
    </source>
</evidence>
<reference evidence="8" key="1">
    <citation type="submission" date="2020-12" db="EMBL/GenBank/DDBJ databases">
        <title>WGS assembly of Carya illinoinensis cv. Pawnee.</title>
        <authorList>
            <person name="Platts A."/>
            <person name="Shu S."/>
            <person name="Wright S."/>
            <person name="Barry K."/>
            <person name="Edger P."/>
            <person name="Pires J.C."/>
            <person name="Schmutz J."/>
        </authorList>
    </citation>
    <scope>NUCLEOTIDE SEQUENCE</scope>
    <source>
        <tissue evidence="8">Leaf</tissue>
    </source>
</reference>
<evidence type="ECO:0000256" key="5">
    <source>
        <dbReference type="ARBA" id="ARBA00023242"/>
    </source>
</evidence>
<feature type="coiled-coil region" evidence="6">
    <location>
        <begin position="93"/>
        <end position="156"/>
    </location>
</feature>
<dbReference type="FunFam" id="3.40.1810.10:FF:000006">
    <property type="entry name" value="Agamous-like MADS-box protein AGL62"/>
    <property type="match status" value="1"/>
</dbReference>
<dbReference type="InterPro" id="IPR002100">
    <property type="entry name" value="TF_MADSbox"/>
</dbReference>
<dbReference type="PROSITE" id="PS50066">
    <property type="entry name" value="MADS_BOX_2"/>
    <property type="match status" value="1"/>
</dbReference>
<dbReference type="InterPro" id="IPR036879">
    <property type="entry name" value="TF_MADSbox_sf"/>
</dbReference>
<evidence type="ECO:0000256" key="3">
    <source>
        <dbReference type="ARBA" id="ARBA00023125"/>
    </source>
</evidence>
<dbReference type="PANTHER" id="PTHR11945:SF229">
    <property type="entry name" value="AGAMOUS-LIKE 55-RELATED"/>
    <property type="match status" value="1"/>
</dbReference>
<evidence type="ECO:0000313" key="8">
    <source>
        <dbReference type="EMBL" id="KAG6639344.1"/>
    </source>
</evidence>
<dbReference type="GO" id="GO:0000978">
    <property type="term" value="F:RNA polymerase II cis-regulatory region sequence-specific DNA binding"/>
    <property type="evidence" value="ECO:0007669"/>
    <property type="project" value="TreeGrafter"/>
</dbReference>
<feature type="domain" description="MADS-box" evidence="7">
    <location>
        <begin position="1"/>
        <end position="61"/>
    </location>
</feature>
<dbReference type="GO" id="GO:0046983">
    <property type="term" value="F:protein dimerization activity"/>
    <property type="evidence" value="ECO:0007669"/>
    <property type="project" value="InterPro"/>
</dbReference>
<keyword evidence="9" id="KW-1185">Reference proteome</keyword>
<accession>A0A8T1PCA6</accession>
<evidence type="ECO:0000259" key="7">
    <source>
        <dbReference type="PROSITE" id="PS50066"/>
    </source>
</evidence>
<keyword evidence="2" id="KW-0805">Transcription regulation</keyword>
<evidence type="ECO:0000256" key="4">
    <source>
        <dbReference type="ARBA" id="ARBA00023163"/>
    </source>
</evidence>
<dbReference type="Pfam" id="PF00319">
    <property type="entry name" value="SRF-TF"/>
    <property type="match status" value="1"/>
</dbReference>
<keyword evidence="3" id="KW-0238">DNA-binding</keyword>
<protein>
    <recommendedName>
        <fullName evidence="7">MADS-box domain-containing protein</fullName>
    </recommendedName>
</protein>
<dbReference type="AlphaFoldDB" id="A0A8T1PCA6"/>
<dbReference type="EMBL" id="CM031818">
    <property type="protein sequence ID" value="KAG6639344.1"/>
    <property type="molecule type" value="Genomic_DNA"/>
</dbReference>
<dbReference type="GO" id="GO:0000981">
    <property type="term" value="F:DNA-binding transcription factor activity, RNA polymerase II-specific"/>
    <property type="evidence" value="ECO:0007669"/>
    <property type="project" value="TreeGrafter"/>
</dbReference>
<keyword evidence="4" id="KW-0804">Transcription</keyword>
<organism evidence="8 9">
    <name type="scientific">Carya illinoinensis</name>
    <name type="common">Pecan</name>
    <dbReference type="NCBI Taxonomy" id="32201"/>
    <lineage>
        <taxon>Eukaryota</taxon>
        <taxon>Viridiplantae</taxon>
        <taxon>Streptophyta</taxon>
        <taxon>Embryophyta</taxon>
        <taxon>Tracheophyta</taxon>
        <taxon>Spermatophyta</taxon>
        <taxon>Magnoliopsida</taxon>
        <taxon>eudicotyledons</taxon>
        <taxon>Gunneridae</taxon>
        <taxon>Pentapetalae</taxon>
        <taxon>rosids</taxon>
        <taxon>fabids</taxon>
        <taxon>Fagales</taxon>
        <taxon>Juglandaceae</taxon>
        <taxon>Carya</taxon>
    </lineage>
</organism>
<keyword evidence="5" id="KW-0539">Nucleus</keyword>
<evidence type="ECO:0000256" key="1">
    <source>
        <dbReference type="ARBA" id="ARBA00004123"/>
    </source>
</evidence>
<dbReference type="GO" id="GO:0005634">
    <property type="term" value="C:nucleus"/>
    <property type="evidence" value="ECO:0007669"/>
    <property type="project" value="UniProtKB-SubCell"/>
</dbReference>